<feature type="compositionally biased region" description="Low complexity" evidence="1">
    <location>
        <begin position="14"/>
        <end position="23"/>
    </location>
</feature>
<reference evidence="2" key="1">
    <citation type="submission" date="2018-11" db="EMBL/GenBank/DDBJ databases">
        <authorList>
            <consortium name="Pathogen Informatics"/>
        </authorList>
    </citation>
    <scope>NUCLEOTIDE SEQUENCE</scope>
</reference>
<dbReference type="Proteomes" id="UP000784294">
    <property type="component" value="Unassembled WGS sequence"/>
</dbReference>
<protein>
    <submittedName>
        <fullName evidence="2">Uncharacterized protein</fullName>
    </submittedName>
</protein>
<comment type="caution">
    <text evidence="2">The sequence shown here is derived from an EMBL/GenBank/DDBJ whole genome shotgun (WGS) entry which is preliminary data.</text>
</comment>
<keyword evidence="3" id="KW-1185">Reference proteome</keyword>
<evidence type="ECO:0000256" key="1">
    <source>
        <dbReference type="SAM" id="MobiDB-lite"/>
    </source>
</evidence>
<feature type="region of interest" description="Disordered" evidence="1">
    <location>
        <begin position="1"/>
        <end position="37"/>
    </location>
</feature>
<evidence type="ECO:0000313" key="2">
    <source>
        <dbReference type="EMBL" id="VEL25023.1"/>
    </source>
</evidence>
<proteinExistence type="predicted"/>
<dbReference type="EMBL" id="CAAALY010071211">
    <property type="protein sequence ID" value="VEL25023.1"/>
    <property type="molecule type" value="Genomic_DNA"/>
</dbReference>
<organism evidence="2 3">
    <name type="scientific">Protopolystoma xenopodis</name>
    <dbReference type="NCBI Taxonomy" id="117903"/>
    <lineage>
        <taxon>Eukaryota</taxon>
        <taxon>Metazoa</taxon>
        <taxon>Spiralia</taxon>
        <taxon>Lophotrochozoa</taxon>
        <taxon>Platyhelminthes</taxon>
        <taxon>Monogenea</taxon>
        <taxon>Polyopisthocotylea</taxon>
        <taxon>Polystomatidea</taxon>
        <taxon>Polystomatidae</taxon>
        <taxon>Protopolystoma</taxon>
    </lineage>
</organism>
<name>A0A3S5CIU7_9PLAT</name>
<sequence>MASAPLKSPPFPTGPFFSTSPQTASAPGPIGSPIWPRGNMIAKPSSDWLKLDPKCQSRLEPTCFSVQSGQPVVSSSSCRKGPIARCNPALGPARTGHGITPFYCVIPSRTGRQSL</sequence>
<gene>
    <name evidence="2" type="ORF">PXEA_LOCUS18463</name>
</gene>
<accession>A0A3S5CIU7</accession>
<dbReference type="AlphaFoldDB" id="A0A3S5CIU7"/>
<evidence type="ECO:0000313" key="3">
    <source>
        <dbReference type="Proteomes" id="UP000784294"/>
    </source>
</evidence>